<comment type="caution">
    <text evidence="1">The sequence shown here is derived from an EMBL/GenBank/DDBJ whole genome shotgun (WGS) entry which is preliminary data.</text>
</comment>
<accession>X0ZW02</accession>
<proteinExistence type="predicted"/>
<gene>
    <name evidence="1" type="ORF">S01H4_02628</name>
</gene>
<name>X0ZW02_9ZZZZ</name>
<dbReference type="SUPFAM" id="SSF102114">
    <property type="entry name" value="Radical SAM enzymes"/>
    <property type="match status" value="1"/>
</dbReference>
<dbReference type="AlphaFoldDB" id="X0ZW02"/>
<feature type="non-terminal residue" evidence="1">
    <location>
        <position position="1"/>
    </location>
</feature>
<reference evidence="1" key="1">
    <citation type="journal article" date="2014" name="Front. Microbiol.">
        <title>High frequency of phylogenetically diverse reductive dehalogenase-homologous genes in deep subseafloor sedimentary metagenomes.</title>
        <authorList>
            <person name="Kawai M."/>
            <person name="Futagami T."/>
            <person name="Toyoda A."/>
            <person name="Takaki Y."/>
            <person name="Nishi S."/>
            <person name="Hori S."/>
            <person name="Arai W."/>
            <person name="Tsubouchi T."/>
            <person name="Morono Y."/>
            <person name="Uchiyama I."/>
            <person name="Ito T."/>
            <person name="Fujiyama A."/>
            <person name="Inagaki F."/>
            <person name="Takami H."/>
        </authorList>
    </citation>
    <scope>NUCLEOTIDE SEQUENCE</scope>
    <source>
        <strain evidence="1">Expedition CK06-06</strain>
    </source>
</reference>
<dbReference type="EMBL" id="BART01000588">
    <property type="protein sequence ID" value="GAG73684.1"/>
    <property type="molecule type" value="Genomic_DNA"/>
</dbReference>
<protein>
    <recommendedName>
        <fullName evidence="2">Radical SAM core domain-containing protein</fullName>
    </recommendedName>
</protein>
<organism evidence="1">
    <name type="scientific">marine sediment metagenome</name>
    <dbReference type="NCBI Taxonomy" id="412755"/>
    <lineage>
        <taxon>unclassified sequences</taxon>
        <taxon>metagenomes</taxon>
        <taxon>ecological metagenomes</taxon>
    </lineage>
</organism>
<evidence type="ECO:0000313" key="1">
    <source>
        <dbReference type="EMBL" id="GAG73684.1"/>
    </source>
</evidence>
<dbReference type="InterPro" id="IPR058240">
    <property type="entry name" value="rSAM_sf"/>
</dbReference>
<sequence>WDYPELKLPPEIQAMKPDYDLYPNNDFSLGYTWSYCPRKCGFCCVPQQCNSKKHHSIWNFHDHRFSRICLLNNNTFSDPQWKETFEEIWDAGLTVCDENGYDLRLLDNEKAEALKRTKFDRQIHFAWDLMEDEVAIQRGLELARNYNLNAMVYVLIGYDTTREEDLHRCQVINDIGFDPYPMPYNGGTKADRAFKRFICLRAYRQCKTLAIAWQDYKG</sequence>
<evidence type="ECO:0008006" key="2">
    <source>
        <dbReference type="Google" id="ProtNLM"/>
    </source>
</evidence>